<dbReference type="GO" id="GO:0019305">
    <property type="term" value="P:dTDP-rhamnose biosynthetic process"/>
    <property type="evidence" value="ECO:0007669"/>
    <property type="project" value="UniProtKB-UniPathway"/>
</dbReference>
<comment type="similarity">
    <text evidence="1 2">Belongs to the dTDP-4-dehydrorhamnose reductase family.</text>
</comment>
<dbReference type="GO" id="GO:0008831">
    <property type="term" value="F:dTDP-4-dehydrorhamnose reductase activity"/>
    <property type="evidence" value="ECO:0007669"/>
    <property type="project" value="UniProtKB-EC"/>
</dbReference>
<dbReference type="UniPathway" id="UPA00124"/>
<feature type="domain" description="RmlD-like substrate binding" evidence="3">
    <location>
        <begin position="12"/>
        <end position="323"/>
    </location>
</feature>
<evidence type="ECO:0000256" key="1">
    <source>
        <dbReference type="ARBA" id="ARBA00010944"/>
    </source>
</evidence>
<accession>A0A173LM20</accession>
<dbReference type="SUPFAM" id="SSF51735">
    <property type="entry name" value="NAD(P)-binding Rossmann-fold domains"/>
    <property type="match status" value="1"/>
</dbReference>
<comment type="function">
    <text evidence="2">Catalyzes the reduction of dTDP-6-deoxy-L-lyxo-4-hexulose to yield dTDP-L-rhamnose.</text>
</comment>
<dbReference type="PANTHER" id="PTHR10491">
    <property type="entry name" value="DTDP-4-DEHYDRORHAMNOSE REDUCTASE"/>
    <property type="match status" value="1"/>
</dbReference>
<reference evidence="4 5" key="1">
    <citation type="submission" date="2016-06" db="EMBL/GenBank/DDBJ databases">
        <title>Complete genome sequence of a saline-alkali tolerant type strain Dietzia timorensis ID05-A0528T.</title>
        <authorList>
            <person name="Wu X."/>
        </authorList>
    </citation>
    <scope>NUCLEOTIDE SEQUENCE [LARGE SCALE GENOMIC DNA]</scope>
    <source>
        <strain evidence="4 5">ID05-A0528</strain>
    </source>
</reference>
<dbReference type="OrthoDB" id="9803892at2"/>
<keyword evidence="2" id="KW-0521">NADP</keyword>
<keyword evidence="2" id="KW-0560">Oxidoreductase</keyword>
<organism evidence="4 5">
    <name type="scientific">Dietzia timorensis</name>
    <dbReference type="NCBI Taxonomy" id="499555"/>
    <lineage>
        <taxon>Bacteria</taxon>
        <taxon>Bacillati</taxon>
        <taxon>Actinomycetota</taxon>
        <taxon>Actinomycetes</taxon>
        <taxon>Mycobacteriales</taxon>
        <taxon>Dietziaceae</taxon>
        <taxon>Dietzia</taxon>
    </lineage>
</organism>
<dbReference type="AlphaFoldDB" id="A0A173LM20"/>
<evidence type="ECO:0000256" key="2">
    <source>
        <dbReference type="RuleBase" id="RU364082"/>
    </source>
</evidence>
<protein>
    <recommendedName>
        <fullName evidence="2">dTDP-4-dehydrorhamnose reductase</fullName>
        <ecNumber evidence="2">1.1.1.133</ecNumber>
    </recommendedName>
</protein>
<dbReference type="KEGG" id="dtm:BJL86_2565"/>
<evidence type="ECO:0000313" key="4">
    <source>
        <dbReference type="EMBL" id="ANI93325.1"/>
    </source>
</evidence>
<dbReference type="InterPro" id="IPR036291">
    <property type="entry name" value="NAD(P)-bd_dom_sf"/>
</dbReference>
<proteinExistence type="inferred from homology"/>
<dbReference type="Gene3D" id="3.40.50.720">
    <property type="entry name" value="NAD(P)-binding Rossmann-like Domain"/>
    <property type="match status" value="1"/>
</dbReference>
<evidence type="ECO:0000259" key="3">
    <source>
        <dbReference type="Pfam" id="PF04321"/>
    </source>
</evidence>
<gene>
    <name evidence="4" type="ORF">BJL86_2565</name>
</gene>
<dbReference type="Pfam" id="PF04321">
    <property type="entry name" value="RmlD_sub_bind"/>
    <property type="match status" value="1"/>
</dbReference>
<comment type="pathway">
    <text evidence="2">Carbohydrate biosynthesis; dTDP-L-rhamnose biosynthesis.</text>
</comment>
<dbReference type="InterPro" id="IPR005913">
    <property type="entry name" value="dTDP_dehydrorham_reduct"/>
</dbReference>
<dbReference type="PANTHER" id="PTHR10491:SF4">
    <property type="entry name" value="METHIONINE ADENOSYLTRANSFERASE 2 SUBUNIT BETA"/>
    <property type="match status" value="1"/>
</dbReference>
<dbReference type="GO" id="GO:0005829">
    <property type="term" value="C:cytosol"/>
    <property type="evidence" value="ECO:0007669"/>
    <property type="project" value="TreeGrafter"/>
</dbReference>
<dbReference type="Gene3D" id="3.90.25.10">
    <property type="entry name" value="UDP-galactose 4-epimerase, domain 1"/>
    <property type="match status" value="1"/>
</dbReference>
<keyword evidence="5" id="KW-1185">Reference proteome</keyword>
<sequence>MTPGAPILSRCRVLVAGGFGQLGRWLARRPVGDLVEVCNVGRKHSEIYGPGMDLSDRGSIEHALEVFRPQVVINAAAFTAVDAAEDDEAAAAAINVDGSARLAAECARRDIPLVHVSTDYVPGLYAPVEDPAGAPSLAASVPEAIDFASEAGVYARTKWEGELAVRRAHPGATVVRTAWVYSGPARSRLEGLGGGDFVTTMLRLESERDSVNVVDDQWGNPTFACDLAEGLLQLANRLASGDRALSGAVLNAAGGGRATWHDLAAEAFALAGADRARVLPVGTDEFPRPAARPSFSVLGDSEWRRAGLMPLPHWRDGLRRAFTMAR</sequence>
<dbReference type="EC" id="1.1.1.133" evidence="2"/>
<dbReference type="STRING" id="499555.BJL86_2565"/>
<dbReference type="CDD" id="cd05254">
    <property type="entry name" value="dTDP_HR_like_SDR_e"/>
    <property type="match status" value="1"/>
</dbReference>
<evidence type="ECO:0000313" key="5">
    <source>
        <dbReference type="Proteomes" id="UP000186104"/>
    </source>
</evidence>
<dbReference type="Proteomes" id="UP000186104">
    <property type="component" value="Chromosome"/>
</dbReference>
<name>A0A173LM20_9ACTN</name>
<dbReference type="InterPro" id="IPR029903">
    <property type="entry name" value="RmlD-like-bd"/>
</dbReference>
<dbReference type="EMBL" id="CP015961">
    <property type="protein sequence ID" value="ANI93325.1"/>
    <property type="molecule type" value="Genomic_DNA"/>
</dbReference>